<dbReference type="Gene3D" id="1.20.120.1490">
    <property type="match status" value="1"/>
</dbReference>
<evidence type="ECO:0000313" key="2">
    <source>
        <dbReference type="Proteomes" id="UP000295662"/>
    </source>
</evidence>
<dbReference type="OrthoDB" id="193914at2"/>
<dbReference type="EMBL" id="SOCA01000003">
    <property type="protein sequence ID" value="TDU71242.1"/>
    <property type="molecule type" value="Genomic_DNA"/>
</dbReference>
<accession>A0A4R7RZA1</accession>
<dbReference type="RefSeq" id="WP_133795410.1">
    <property type="nucleotide sequence ID" value="NZ_SOCA01000003.1"/>
</dbReference>
<evidence type="ECO:0008006" key="3">
    <source>
        <dbReference type="Google" id="ProtNLM"/>
    </source>
</evidence>
<protein>
    <recommendedName>
        <fullName evidence="3">Heavy-metal resistance protein</fullName>
    </recommendedName>
</protein>
<organism evidence="1 2">
    <name type="scientific">Prosthecobacter fusiformis</name>
    <dbReference type="NCBI Taxonomy" id="48464"/>
    <lineage>
        <taxon>Bacteria</taxon>
        <taxon>Pseudomonadati</taxon>
        <taxon>Verrucomicrobiota</taxon>
        <taxon>Verrucomicrobiia</taxon>
        <taxon>Verrucomicrobiales</taxon>
        <taxon>Verrucomicrobiaceae</taxon>
        <taxon>Prosthecobacter</taxon>
    </lineage>
</organism>
<dbReference type="AlphaFoldDB" id="A0A4R7RZA1"/>
<evidence type="ECO:0000313" key="1">
    <source>
        <dbReference type="EMBL" id="TDU71242.1"/>
    </source>
</evidence>
<comment type="caution">
    <text evidence="1">The sequence shown here is derived from an EMBL/GenBank/DDBJ whole genome shotgun (WGS) entry which is preliminary data.</text>
</comment>
<gene>
    <name evidence="1" type="ORF">EI77_02364</name>
</gene>
<name>A0A4R7RZA1_9BACT</name>
<keyword evidence="2" id="KW-1185">Reference proteome</keyword>
<dbReference type="Proteomes" id="UP000295662">
    <property type="component" value="Unassembled WGS sequence"/>
</dbReference>
<reference evidence="1 2" key="1">
    <citation type="submission" date="2019-03" db="EMBL/GenBank/DDBJ databases">
        <title>Genomic Encyclopedia of Archaeal and Bacterial Type Strains, Phase II (KMG-II): from individual species to whole genera.</title>
        <authorList>
            <person name="Goeker M."/>
        </authorList>
    </citation>
    <scope>NUCLEOTIDE SEQUENCE [LARGE SCALE GENOMIC DNA]</scope>
    <source>
        <strain evidence="1 2">ATCC 25309</strain>
    </source>
</reference>
<proteinExistence type="predicted"/>
<sequence length="157" mass="18125">MNVREKLFFMALAVIILAYSAHELVIHLRPKPPSPQEIGLEWLRQEYKIPDEAYGKIARLHQDYFLRCDEMCATMKRAHRPLIQRSRNPTSREQKSAALSREKAVCENCLDNMVQHLRTVAALMPPAEGERFLADILPEVINPPELQKLRSQVTPLQ</sequence>